<feature type="region of interest" description="Disordered" evidence="1">
    <location>
        <begin position="1"/>
        <end position="48"/>
    </location>
</feature>
<dbReference type="InterPro" id="IPR024209">
    <property type="entry name" value="CDIF630_02480-like"/>
</dbReference>
<dbReference type="RefSeq" id="WP_123609920.1">
    <property type="nucleotide sequence ID" value="NZ_RJVG01000007.1"/>
</dbReference>
<organism evidence="2 3">
    <name type="scientific">Mobilisporobacter senegalensis</name>
    <dbReference type="NCBI Taxonomy" id="1329262"/>
    <lineage>
        <taxon>Bacteria</taxon>
        <taxon>Bacillati</taxon>
        <taxon>Bacillota</taxon>
        <taxon>Clostridia</taxon>
        <taxon>Lachnospirales</taxon>
        <taxon>Lachnospiraceae</taxon>
        <taxon>Mobilisporobacter</taxon>
    </lineage>
</organism>
<dbReference type="EMBL" id="RJVG01000007">
    <property type="protein sequence ID" value="ROR27227.1"/>
    <property type="molecule type" value="Genomic_DNA"/>
</dbReference>
<dbReference type="OrthoDB" id="1708132at2"/>
<gene>
    <name evidence="2" type="ORF">EDD66_107141</name>
</gene>
<proteinExistence type="predicted"/>
<dbReference type="Pfam" id="PF12655">
    <property type="entry name" value="CDIF630_02480-like"/>
    <property type="match status" value="1"/>
</dbReference>
<protein>
    <submittedName>
        <fullName evidence="2">Uncharacterized protein DUF3787</fullName>
    </submittedName>
</protein>
<accession>A0A3N1XR11</accession>
<feature type="compositionally biased region" description="Polar residues" evidence="1">
    <location>
        <begin position="12"/>
        <end position="22"/>
    </location>
</feature>
<reference evidence="2 3" key="1">
    <citation type="submission" date="2018-11" db="EMBL/GenBank/DDBJ databases">
        <title>Genomic Encyclopedia of Type Strains, Phase IV (KMG-IV): sequencing the most valuable type-strain genomes for metagenomic binning, comparative biology and taxonomic classification.</title>
        <authorList>
            <person name="Goeker M."/>
        </authorList>
    </citation>
    <scope>NUCLEOTIDE SEQUENCE [LARGE SCALE GENOMIC DNA]</scope>
    <source>
        <strain evidence="2 3">DSM 26537</strain>
    </source>
</reference>
<name>A0A3N1XR11_9FIRM</name>
<evidence type="ECO:0000256" key="1">
    <source>
        <dbReference type="SAM" id="MobiDB-lite"/>
    </source>
</evidence>
<keyword evidence="3" id="KW-1185">Reference proteome</keyword>
<evidence type="ECO:0000313" key="3">
    <source>
        <dbReference type="Proteomes" id="UP000273083"/>
    </source>
</evidence>
<evidence type="ECO:0000313" key="2">
    <source>
        <dbReference type="EMBL" id="ROR27227.1"/>
    </source>
</evidence>
<feature type="compositionally biased region" description="Basic and acidic residues" evidence="1">
    <location>
        <begin position="24"/>
        <end position="39"/>
    </location>
</feature>
<dbReference type="Proteomes" id="UP000273083">
    <property type="component" value="Unassembled WGS sequence"/>
</dbReference>
<sequence length="65" mass="7311">MHENVQKDILSGRNNSRLNSKTPIHKENTAAWNETDKTIKPSNVSIPSQPNVVNAKEWVDDGSRL</sequence>
<comment type="caution">
    <text evidence="2">The sequence shown here is derived from an EMBL/GenBank/DDBJ whole genome shotgun (WGS) entry which is preliminary data.</text>
</comment>
<dbReference type="AlphaFoldDB" id="A0A3N1XR11"/>